<proteinExistence type="predicted"/>
<organism evidence="2 3">
    <name type="scientific">Datura stramonium</name>
    <name type="common">Jimsonweed</name>
    <name type="synonym">Common thornapple</name>
    <dbReference type="NCBI Taxonomy" id="4076"/>
    <lineage>
        <taxon>Eukaryota</taxon>
        <taxon>Viridiplantae</taxon>
        <taxon>Streptophyta</taxon>
        <taxon>Embryophyta</taxon>
        <taxon>Tracheophyta</taxon>
        <taxon>Spermatophyta</taxon>
        <taxon>Magnoliopsida</taxon>
        <taxon>eudicotyledons</taxon>
        <taxon>Gunneridae</taxon>
        <taxon>Pentapetalae</taxon>
        <taxon>asterids</taxon>
        <taxon>lamiids</taxon>
        <taxon>Solanales</taxon>
        <taxon>Solanaceae</taxon>
        <taxon>Solanoideae</taxon>
        <taxon>Datureae</taxon>
        <taxon>Datura</taxon>
    </lineage>
</organism>
<feature type="region of interest" description="Disordered" evidence="1">
    <location>
        <begin position="1"/>
        <end position="52"/>
    </location>
</feature>
<comment type="caution">
    <text evidence="2">The sequence shown here is derived from an EMBL/GenBank/DDBJ whole genome shotgun (WGS) entry which is preliminary data.</text>
</comment>
<feature type="non-terminal residue" evidence="2">
    <location>
        <position position="52"/>
    </location>
</feature>
<sequence>MGKRWSNVRTVLCPDGRKGALPQGGKSSTHKRSNLVDEDEEEYLPLGSRRVE</sequence>
<protein>
    <submittedName>
        <fullName evidence="2">Uncharacterized protein</fullName>
    </submittedName>
</protein>
<dbReference type="EMBL" id="JACEIK010005023">
    <property type="protein sequence ID" value="MCE0480533.1"/>
    <property type="molecule type" value="Genomic_DNA"/>
</dbReference>
<evidence type="ECO:0000313" key="3">
    <source>
        <dbReference type="Proteomes" id="UP000823775"/>
    </source>
</evidence>
<gene>
    <name evidence="2" type="ORF">HAX54_037474</name>
</gene>
<dbReference type="Proteomes" id="UP000823775">
    <property type="component" value="Unassembled WGS sequence"/>
</dbReference>
<name>A0ABS8VLK6_DATST</name>
<keyword evidence="3" id="KW-1185">Reference proteome</keyword>
<evidence type="ECO:0000313" key="2">
    <source>
        <dbReference type="EMBL" id="MCE0480533.1"/>
    </source>
</evidence>
<accession>A0ABS8VLK6</accession>
<evidence type="ECO:0000256" key="1">
    <source>
        <dbReference type="SAM" id="MobiDB-lite"/>
    </source>
</evidence>
<reference evidence="2 3" key="1">
    <citation type="journal article" date="2021" name="BMC Genomics">
        <title>Datura genome reveals duplications of psychoactive alkaloid biosynthetic genes and high mutation rate following tissue culture.</title>
        <authorList>
            <person name="Rajewski A."/>
            <person name="Carter-House D."/>
            <person name="Stajich J."/>
            <person name="Litt A."/>
        </authorList>
    </citation>
    <scope>NUCLEOTIDE SEQUENCE [LARGE SCALE GENOMIC DNA]</scope>
    <source>
        <strain evidence="2">AR-01</strain>
    </source>
</reference>